<evidence type="ECO:0000313" key="1">
    <source>
        <dbReference type="EMBL" id="GGB45760.1"/>
    </source>
</evidence>
<evidence type="ECO:0008006" key="3">
    <source>
        <dbReference type="Google" id="ProtNLM"/>
    </source>
</evidence>
<name>A0A9W5TYM6_9BACI</name>
<gene>
    <name evidence="1" type="ORF">GCM10011409_24180</name>
</gene>
<comment type="caution">
    <text evidence="1">The sequence shown here is derived from an EMBL/GenBank/DDBJ whole genome shotgun (WGS) entry which is preliminary data.</text>
</comment>
<sequence>MYENAYVLEFPIKNNDYGGLVFYHNKHFYIQINSVYTKIYGNFIWAHEFYHFYFDKEKVKKRGENFILIDSILDEKE</sequence>
<accession>A0A9W5TYM6</accession>
<keyword evidence="2" id="KW-1185">Reference proteome</keyword>
<dbReference type="EMBL" id="BMJD01000018">
    <property type="protein sequence ID" value="GGB45760.1"/>
    <property type="molecule type" value="Genomic_DNA"/>
</dbReference>
<proteinExistence type="predicted"/>
<dbReference type="Proteomes" id="UP000621492">
    <property type="component" value="Unassembled WGS sequence"/>
</dbReference>
<reference evidence="1" key="2">
    <citation type="submission" date="2020-09" db="EMBL/GenBank/DDBJ databases">
        <authorList>
            <person name="Sun Q."/>
            <person name="Zhou Y."/>
        </authorList>
    </citation>
    <scope>NUCLEOTIDE SEQUENCE</scope>
    <source>
        <strain evidence="1">CGMCC 1.15454</strain>
    </source>
</reference>
<evidence type="ECO:0000313" key="2">
    <source>
        <dbReference type="Proteomes" id="UP000621492"/>
    </source>
</evidence>
<organism evidence="1 2">
    <name type="scientific">Lentibacillus populi</name>
    <dbReference type="NCBI Taxonomy" id="1827502"/>
    <lineage>
        <taxon>Bacteria</taxon>
        <taxon>Bacillati</taxon>
        <taxon>Bacillota</taxon>
        <taxon>Bacilli</taxon>
        <taxon>Bacillales</taxon>
        <taxon>Bacillaceae</taxon>
        <taxon>Lentibacillus</taxon>
    </lineage>
</organism>
<dbReference type="AlphaFoldDB" id="A0A9W5TYM6"/>
<protein>
    <recommendedName>
        <fullName evidence="3">IrrE N-terminal-like domain-containing protein</fullName>
    </recommendedName>
</protein>
<reference evidence="1" key="1">
    <citation type="journal article" date="2014" name="Int. J. Syst. Evol. Microbiol.">
        <title>Complete genome sequence of Corynebacterium casei LMG S-19264T (=DSM 44701T), isolated from a smear-ripened cheese.</title>
        <authorList>
            <consortium name="US DOE Joint Genome Institute (JGI-PGF)"/>
            <person name="Walter F."/>
            <person name="Albersmeier A."/>
            <person name="Kalinowski J."/>
            <person name="Ruckert C."/>
        </authorList>
    </citation>
    <scope>NUCLEOTIDE SEQUENCE</scope>
    <source>
        <strain evidence="1">CGMCC 1.15454</strain>
    </source>
</reference>